<feature type="chain" id="PRO_5030024123" evidence="10">
    <location>
        <begin position="22"/>
        <end position="359"/>
    </location>
</feature>
<evidence type="ECO:0000256" key="7">
    <source>
        <dbReference type="ARBA" id="ARBA00023180"/>
    </source>
</evidence>
<dbReference type="GO" id="GO:0006508">
    <property type="term" value="P:proteolysis"/>
    <property type="evidence" value="ECO:0007669"/>
    <property type="project" value="UniProtKB-KW"/>
</dbReference>
<keyword evidence="9" id="KW-0645">Protease</keyword>
<keyword evidence="2" id="KW-0964">Secreted</keyword>
<dbReference type="FunFam" id="2.40.10.10:FF:000028">
    <property type="entry name" value="Serine protease easter"/>
    <property type="match status" value="1"/>
</dbReference>
<dbReference type="AlphaFoldDB" id="A0A182R5A7"/>
<dbReference type="InterPro" id="IPR033116">
    <property type="entry name" value="TRYPSIN_SER"/>
</dbReference>
<sequence>MFQSGLFVVVVILTLAGPSFATETDVAPGTICRVAGNFGRCVHFKNDPKYMILLLKSTRTEVDDAYLLRHVCDRRKGLTCRTGSVNDETCGMQMENRIVGGQRTSIDQYPWMALLQYYNQRKGTKKFACGGVLLNRKYVLSAAHCFVRLPSGMELHKVRLGEWDTDSDIDCEDLDDELSCAAPVQDFGYERIIIHEDYIGNNVDRANDIALIELAGQAEYNAFVKPICLPEPSTPNKEKLYFGNMWAAGWGRTETATGSRYKLFVPLDEFDFQNCNETYQRRVKLSLTDSQFCAMGSPGKDTCNGDSGGPLMKPIKSLHYVVGIVSFGPQKCGSGVPAVYTRVDKFYDWIAGHMVEFEN</sequence>
<dbReference type="PRINTS" id="PR00722">
    <property type="entry name" value="CHYMOTRYPSIN"/>
</dbReference>
<dbReference type="PROSITE" id="PS00135">
    <property type="entry name" value="TRYPSIN_SER"/>
    <property type="match status" value="1"/>
</dbReference>
<dbReference type="SUPFAM" id="SSF50494">
    <property type="entry name" value="Trypsin-like serine proteases"/>
    <property type="match status" value="1"/>
</dbReference>
<evidence type="ECO:0000256" key="9">
    <source>
        <dbReference type="RuleBase" id="RU363034"/>
    </source>
</evidence>
<dbReference type="PROSITE" id="PS00134">
    <property type="entry name" value="TRYPSIN_HIS"/>
    <property type="match status" value="1"/>
</dbReference>
<protein>
    <submittedName>
        <fullName evidence="12">Peptidase S1 domain-containing protein</fullName>
    </submittedName>
</protein>
<evidence type="ECO:0000256" key="2">
    <source>
        <dbReference type="ARBA" id="ARBA00022525"/>
    </source>
</evidence>
<dbReference type="Gene3D" id="2.40.10.10">
    <property type="entry name" value="Trypsin-like serine proteases"/>
    <property type="match status" value="2"/>
</dbReference>
<dbReference type="GO" id="GO:0005576">
    <property type="term" value="C:extracellular region"/>
    <property type="evidence" value="ECO:0007669"/>
    <property type="project" value="UniProtKB-SubCell"/>
</dbReference>
<keyword evidence="5" id="KW-0391">Immunity</keyword>
<evidence type="ECO:0000256" key="3">
    <source>
        <dbReference type="ARBA" id="ARBA00022588"/>
    </source>
</evidence>
<dbReference type="PANTHER" id="PTHR24256">
    <property type="entry name" value="TRYPTASE-RELATED"/>
    <property type="match status" value="1"/>
</dbReference>
<dbReference type="InterPro" id="IPR051487">
    <property type="entry name" value="Ser/Thr_Proteases_Immune/Dev"/>
</dbReference>
<evidence type="ECO:0000259" key="11">
    <source>
        <dbReference type="PROSITE" id="PS50240"/>
    </source>
</evidence>
<feature type="domain" description="Peptidase S1" evidence="11">
    <location>
        <begin position="98"/>
        <end position="355"/>
    </location>
</feature>
<evidence type="ECO:0000256" key="8">
    <source>
        <dbReference type="ARBA" id="ARBA00024195"/>
    </source>
</evidence>
<evidence type="ECO:0000256" key="4">
    <source>
        <dbReference type="ARBA" id="ARBA00022729"/>
    </source>
</evidence>
<dbReference type="VEuPathDB" id="VectorBase:AFUN001349"/>
<keyword evidence="3" id="KW-0399">Innate immunity</keyword>
<keyword evidence="7" id="KW-0325">Glycoprotein</keyword>
<evidence type="ECO:0000256" key="5">
    <source>
        <dbReference type="ARBA" id="ARBA00022859"/>
    </source>
</evidence>
<keyword evidence="9" id="KW-0378">Hydrolase</keyword>
<organism evidence="12">
    <name type="scientific">Anopheles funestus</name>
    <name type="common">African malaria mosquito</name>
    <dbReference type="NCBI Taxonomy" id="62324"/>
    <lineage>
        <taxon>Eukaryota</taxon>
        <taxon>Metazoa</taxon>
        <taxon>Ecdysozoa</taxon>
        <taxon>Arthropoda</taxon>
        <taxon>Hexapoda</taxon>
        <taxon>Insecta</taxon>
        <taxon>Pterygota</taxon>
        <taxon>Neoptera</taxon>
        <taxon>Endopterygota</taxon>
        <taxon>Diptera</taxon>
        <taxon>Nematocera</taxon>
        <taxon>Culicoidea</taxon>
        <taxon>Culicidae</taxon>
        <taxon>Anophelinae</taxon>
        <taxon>Anopheles</taxon>
    </lineage>
</organism>
<evidence type="ECO:0000256" key="10">
    <source>
        <dbReference type="SAM" id="SignalP"/>
    </source>
</evidence>
<accession>A0A182R5A7</accession>
<dbReference type="InterPro" id="IPR001314">
    <property type="entry name" value="Peptidase_S1A"/>
</dbReference>
<evidence type="ECO:0000256" key="6">
    <source>
        <dbReference type="ARBA" id="ARBA00023157"/>
    </source>
</evidence>
<keyword evidence="4 10" id="KW-0732">Signal</keyword>
<evidence type="ECO:0000256" key="1">
    <source>
        <dbReference type="ARBA" id="ARBA00004613"/>
    </source>
</evidence>
<dbReference type="SMART" id="SM00020">
    <property type="entry name" value="Tryp_SPc"/>
    <property type="match status" value="1"/>
</dbReference>
<name>A0A182R5A7_ANOFN</name>
<dbReference type="InterPro" id="IPR001254">
    <property type="entry name" value="Trypsin_dom"/>
</dbReference>
<evidence type="ECO:0000313" key="12">
    <source>
        <dbReference type="EnsemblMetazoa" id="AFUN001349-PA"/>
    </source>
</evidence>
<dbReference type="InterPro" id="IPR043504">
    <property type="entry name" value="Peptidase_S1_PA_chymotrypsin"/>
</dbReference>
<dbReference type="Pfam" id="PF00089">
    <property type="entry name" value="Trypsin"/>
    <property type="match status" value="1"/>
</dbReference>
<dbReference type="EnsemblMetazoa" id="AFUN001349-RA">
    <property type="protein sequence ID" value="AFUN001349-PA"/>
    <property type="gene ID" value="AFUN001349"/>
</dbReference>
<keyword evidence="9" id="KW-0720">Serine protease</keyword>
<reference evidence="12" key="1">
    <citation type="submission" date="2020-05" db="UniProtKB">
        <authorList>
            <consortium name="EnsemblMetazoa"/>
        </authorList>
    </citation>
    <scope>IDENTIFICATION</scope>
    <source>
        <strain evidence="12">FUMOZ</strain>
    </source>
</reference>
<dbReference type="CDD" id="cd00190">
    <property type="entry name" value="Tryp_SPc"/>
    <property type="match status" value="1"/>
</dbReference>
<dbReference type="GO" id="GO:0004252">
    <property type="term" value="F:serine-type endopeptidase activity"/>
    <property type="evidence" value="ECO:0007669"/>
    <property type="project" value="InterPro"/>
</dbReference>
<dbReference type="STRING" id="62324.A0A182R5A7"/>
<dbReference type="InterPro" id="IPR018114">
    <property type="entry name" value="TRYPSIN_HIS"/>
</dbReference>
<dbReference type="PROSITE" id="PS50240">
    <property type="entry name" value="TRYPSIN_DOM"/>
    <property type="match status" value="1"/>
</dbReference>
<proteinExistence type="inferred from homology"/>
<dbReference type="VEuPathDB" id="VectorBase:AFUN2_006757"/>
<feature type="signal peptide" evidence="10">
    <location>
        <begin position="1"/>
        <end position="21"/>
    </location>
</feature>
<keyword evidence="6" id="KW-1015">Disulfide bond</keyword>
<dbReference type="InterPro" id="IPR009003">
    <property type="entry name" value="Peptidase_S1_PA"/>
</dbReference>
<comment type="similarity">
    <text evidence="8">Belongs to the peptidase S1 family. CLIP subfamily.</text>
</comment>
<comment type="subcellular location">
    <subcellularLocation>
        <location evidence="1">Secreted</location>
    </subcellularLocation>
</comment>
<dbReference type="GO" id="GO:0045087">
    <property type="term" value="P:innate immune response"/>
    <property type="evidence" value="ECO:0007669"/>
    <property type="project" value="UniProtKB-KW"/>
</dbReference>